<sequence length="309" mass="31152">MRAFVLPEFDVAPDVIDVDIPEPAEGEVRVRIHAASINGFDLAVAGGSLNGMMDHRFPVVLGKDFAGEIDAVGAGVTDYRIGDRVFGVVTKPYLGDGSFAEYVTVPTAVGLAKLPEGIDFVTGAGLGLAGSAALAAVDAAELSEGQRLLVVGATGGVGNQVVQLAARAGAQVLATAATEEATQHLTGLGAAEIVDHTDDLGAAVKSAHPAGVDVVVHLAGDPTALVDLVRSGGRIVSTIVPPGQQLAENVETVGIYAQPDAATLGRLGESVAAGDANVSVQRTFTLDEAAAAFDAFAGGTLGKIVITVR</sequence>
<dbReference type="SUPFAM" id="SSF51735">
    <property type="entry name" value="NAD(P)-binding Rossmann-fold domains"/>
    <property type="match status" value="1"/>
</dbReference>
<dbReference type="RefSeq" id="WP_160903674.1">
    <property type="nucleotide sequence ID" value="NZ_CP102850.1"/>
</dbReference>
<evidence type="ECO:0000313" key="2">
    <source>
        <dbReference type="EMBL" id="MXP23523.1"/>
    </source>
</evidence>
<protein>
    <submittedName>
        <fullName evidence="2">Zinc-binding dehydrogenase</fullName>
    </submittedName>
</protein>
<dbReference type="SMART" id="SM00829">
    <property type="entry name" value="PKS_ER"/>
    <property type="match status" value="1"/>
</dbReference>
<dbReference type="InterPro" id="IPR052733">
    <property type="entry name" value="Chloroplast_QOR"/>
</dbReference>
<keyword evidence="3" id="KW-1185">Reference proteome</keyword>
<evidence type="ECO:0000313" key="3">
    <source>
        <dbReference type="Proteomes" id="UP000475545"/>
    </source>
</evidence>
<dbReference type="InterPro" id="IPR013154">
    <property type="entry name" value="ADH-like_N"/>
</dbReference>
<gene>
    <name evidence="2" type="ORF">GIY30_19470</name>
</gene>
<dbReference type="Pfam" id="PF08240">
    <property type="entry name" value="ADH_N"/>
    <property type="match status" value="1"/>
</dbReference>
<dbReference type="Proteomes" id="UP000475545">
    <property type="component" value="Unassembled WGS sequence"/>
</dbReference>
<dbReference type="GO" id="GO:0016491">
    <property type="term" value="F:oxidoreductase activity"/>
    <property type="evidence" value="ECO:0007669"/>
    <property type="project" value="InterPro"/>
</dbReference>
<evidence type="ECO:0000259" key="1">
    <source>
        <dbReference type="SMART" id="SM00829"/>
    </source>
</evidence>
<dbReference type="Gene3D" id="3.40.50.720">
    <property type="entry name" value="NAD(P)-binding Rossmann-like Domain"/>
    <property type="match status" value="1"/>
</dbReference>
<dbReference type="PANTHER" id="PTHR44013:SF1">
    <property type="entry name" value="ZINC-TYPE ALCOHOL DEHYDROGENASE-LIKE PROTEIN C16A3.02C"/>
    <property type="match status" value="1"/>
</dbReference>
<dbReference type="AlphaFoldDB" id="A0A6L7GVC3"/>
<dbReference type="InterPro" id="IPR020843">
    <property type="entry name" value="ER"/>
</dbReference>
<name>A0A6L7GVC3_9ACTN</name>
<dbReference type="Gene3D" id="3.90.180.10">
    <property type="entry name" value="Medium-chain alcohol dehydrogenases, catalytic domain"/>
    <property type="match status" value="1"/>
</dbReference>
<reference evidence="2 3" key="1">
    <citation type="submission" date="2019-11" db="EMBL/GenBank/DDBJ databases">
        <title>Gordonia sp. nov., a novel actinobacterium isolated from mangrove soil in Hainan.</title>
        <authorList>
            <person name="Huang X."/>
            <person name="Xie Y."/>
            <person name="Chu X."/>
            <person name="Xiao K."/>
        </authorList>
    </citation>
    <scope>NUCLEOTIDE SEQUENCE [LARGE SCALE GENOMIC DNA]</scope>
    <source>
        <strain evidence="2 3">HNM0687</strain>
    </source>
</reference>
<dbReference type="InterPro" id="IPR036291">
    <property type="entry name" value="NAD(P)-bd_dom_sf"/>
</dbReference>
<organism evidence="2 3">
    <name type="scientific">Gordonia mangrovi</name>
    <dbReference type="NCBI Taxonomy" id="2665643"/>
    <lineage>
        <taxon>Bacteria</taxon>
        <taxon>Bacillati</taxon>
        <taxon>Actinomycetota</taxon>
        <taxon>Actinomycetes</taxon>
        <taxon>Mycobacteriales</taxon>
        <taxon>Gordoniaceae</taxon>
        <taxon>Gordonia</taxon>
    </lineage>
</organism>
<dbReference type="InterPro" id="IPR011032">
    <property type="entry name" value="GroES-like_sf"/>
</dbReference>
<dbReference type="Pfam" id="PF13602">
    <property type="entry name" value="ADH_zinc_N_2"/>
    <property type="match status" value="1"/>
</dbReference>
<comment type="caution">
    <text evidence="2">The sequence shown here is derived from an EMBL/GenBank/DDBJ whole genome shotgun (WGS) entry which is preliminary data.</text>
</comment>
<dbReference type="EMBL" id="WMBR01000005">
    <property type="protein sequence ID" value="MXP23523.1"/>
    <property type="molecule type" value="Genomic_DNA"/>
</dbReference>
<accession>A0A6L7GVC3</accession>
<dbReference type="SUPFAM" id="SSF50129">
    <property type="entry name" value="GroES-like"/>
    <property type="match status" value="1"/>
</dbReference>
<proteinExistence type="predicted"/>
<dbReference type="PANTHER" id="PTHR44013">
    <property type="entry name" value="ZINC-TYPE ALCOHOL DEHYDROGENASE-LIKE PROTEIN C16A3.02C"/>
    <property type="match status" value="1"/>
</dbReference>
<feature type="domain" description="Enoyl reductase (ER)" evidence="1">
    <location>
        <begin position="10"/>
        <end position="306"/>
    </location>
</feature>
<dbReference type="CDD" id="cd05289">
    <property type="entry name" value="MDR_like_2"/>
    <property type="match status" value="1"/>
</dbReference>